<evidence type="ECO:0000259" key="3">
    <source>
        <dbReference type="Pfam" id="PF13477"/>
    </source>
</evidence>
<protein>
    <submittedName>
        <fullName evidence="4">Glycosyltransferase family 4 protein</fullName>
    </submittedName>
</protein>
<dbReference type="CDD" id="cd03808">
    <property type="entry name" value="GT4_CapM-like"/>
    <property type="match status" value="1"/>
</dbReference>
<sequence length="374" mass="41816">MAKQTSKILLCSVLAEAIYISRGELVDKFLSKGFDIILVAPEEESTIPFDLINNNSVKYYRINLQRTGMNPFRDISTINQIKSIIRKEKPSHVYSFGGAKAAIYTSLAGAKGSVRNNYCMINGLGSIFRGEGIKNKLTRKVMSALFKRALNKSDGVIFQNEDDRQEFINKSLVVKDKTHIVNGSGVNLDIFTYTSIENFNSFLFVGRLLKDKGIYEYVEAARILKKTYPNTSFSIVGGFDDNPTGVSEAEINEWIEEGIITFHGKQKNVLPYYQECTAFVLPSYHEGTPRTSLEAMSVGRSIITTDAPGCRETVVEGVNGYLVPVKNVTVLVKRIEAIIKSPKLAQTMGYESFKLAKEKYDVHKVNESILKIIL</sequence>
<dbReference type="PANTHER" id="PTHR46401:SF2">
    <property type="entry name" value="GLYCOSYLTRANSFERASE WBBK-RELATED"/>
    <property type="match status" value="1"/>
</dbReference>
<name>A0ABV7N9G7_9STAP</name>
<evidence type="ECO:0000259" key="2">
    <source>
        <dbReference type="Pfam" id="PF00534"/>
    </source>
</evidence>
<proteinExistence type="predicted"/>
<dbReference type="EMBL" id="JBHRVQ010000001">
    <property type="protein sequence ID" value="MFC3389113.1"/>
    <property type="molecule type" value="Genomic_DNA"/>
</dbReference>
<accession>A0ABV7N9G7</accession>
<evidence type="ECO:0000313" key="5">
    <source>
        <dbReference type="Proteomes" id="UP001595637"/>
    </source>
</evidence>
<reference evidence="5" key="1">
    <citation type="journal article" date="2019" name="Int. J. Syst. Evol. Microbiol.">
        <title>The Global Catalogue of Microorganisms (GCM) 10K type strain sequencing project: providing services to taxonomists for standard genome sequencing and annotation.</title>
        <authorList>
            <consortium name="The Broad Institute Genomics Platform"/>
            <consortium name="The Broad Institute Genome Sequencing Center for Infectious Disease"/>
            <person name="Wu L."/>
            <person name="Ma J."/>
        </authorList>
    </citation>
    <scope>NUCLEOTIDE SEQUENCE [LARGE SCALE GENOMIC DNA]</scope>
    <source>
        <strain evidence="5">CCM 7756</strain>
    </source>
</reference>
<dbReference type="RefSeq" id="WP_380655655.1">
    <property type="nucleotide sequence ID" value="NZ_JBHRVQ010000001.1"/>
</dbReference>
<feature type="domain" description="Glycosyl transferase family 1" evidence="2">
    <location>
        <begin position="196"/>
        <end position="352"/>
    </location>
</feature>
<dbReference type="Pfam" id="PF13477">
    <property type="entry name" value="Glyco_trans_4_2"/>
    <property type="match status" value="1"/>
</dbReference>
<dbReference type="InterPro" id="IPR001296">
    <property type="entry name" value="Glyco_trans_1"/>
</dbReference>
<dbReference type="Proteomes" id="UP001595637">
    <property type="component" value="Unassembled WGS sequence"/>
</dbReference>
<dbReference type="Pfam" id="PF00534">
    <property type="entry name" value="Glycos_transf_1"/>
    <property type="match status" value="1"/>
</dbReference>
<dbReference type="InterPro" id="IPR028098">
    <property type="entry name" value="Glyco_trans_4-like_N"/>
</dbReference>
<keyword evidence="5" id="KW-1185">Reference proteome</keyword>
<organism evidence="4 5">
    <name type="scientific">Salinicoccus sesuvii</name>
    <dbReference type="NCBI Taxonomy" id="868281"/>
    <lineage>
        <taxon>Bacteria</taxon>
        <taxon>Bacillati</taxon>
        <taxon>Bacillota</taxon>
        <taxon>Bacilli</taxon>
        <taxon>Bacillales</taxon>
        <taxon>Staphylococcaceae</taxon>
        <taxon>Salinicoccus</taxon>
    </lineage>
</organism>
<dbReference type="PANTHER" id="PTHR46401">
    <property type="entry name" value="GLYCOSYLTRANSFERASE WBBK-RELATED"/>
    <property type="match status" value="1"/>
</dbReference>
<keyword evidence="1" id="KW-0808">Transferase</keyword>
<evidence type="ECO:0000256" key="1">
    <source>
        <dbReference type="ARBA" id="ARBA00022679"/>
    </source>
</evidence>
<comment type="caution">
    <text evidence="4">The sequence shown here is derived from an EMBL/GenBank/DDBJ whole genome shotgun (WGS) entry which is preliminary data.</text>
</comment>
<gene>
    <name evidence="4" type="ORF">ACFOEO_11050</name>
</gene>
<feature type="domain" description="Glycosyltransferase subfamily 4-like N-terminal" evidence="3">
    <location>
        <begin position="7"/>
        <end position="160"/>
    </location>
</feature>
<dbReference type="Gene3D" id="3.40.50.2000">
    <property type="entry name" value="Glycogen Phosphorylase B"/>
    <property type="match status" value="2"/>
</dbReference>
<evidence type="ECO:0000313" key="4">
    <source>
        <dbReference type="EMBL" id="MFC3389113.1"/>
    </source>
</evidence>
<dbReference type="SUPFAM" id="SSF53756">
    <property type="entry name" value="UDP-Glycosyltransferase/glycogen phosphorylase"/>
    <property type="match status" value="1"/>
</dbReference>